<evidence type="ECO:0000313" key="2">
    <source>
        <dbReference type="Proteomes" id="UP001172386"/>
    </source>
</evidence>
<name>A0ACC2ZSR6_9EURO</name>
<keyword evidence="1" id="KW-0418">Kinase</keyword>
<keyword evidence="2" id="KW-1185">Reference proteome</keyword>
<proteinExistence type="predicted"/>
<protein>
    <submittedName>
        <fullName evidence="1">Serine/threonine-protein kinase gin4</fullName>
        <ecNumber evidence="1">2.7.11.1</ecNumber>
    </submittedName>
</protein>
<comment type="caution">
    <text evidence="1">The sequence shown here is derived from an EMBL/GenBank/DDBJ whole genome shotgun (WGS) entry which is preliminary data.</text>
</comment>
<dbReference type="EMBL" id="JAPDRQ010000320">
    <property type="protein sequence ID" value="KAJ9650664.1"/>
    <property type="molecule type" value="Genomic_DNA"/>
</dbReference>
<reference evidence="1" key="1">
    <citation type="submission" date="2022-10" db="EMBL/GenBank/DDBJ databases">
        <title>Culturing micro-colonial fungi from biological soil crusts in the Mojave desert and describing Neophaeococcomyces mojavensis, and introducing the new genera and species Taxawa tesnikishii.</title>
        <authorList>
            <person name="Kurbessoian T."/>
            <person name="Stajich J.E."/>
        </authorList>
    </citation>
    <scope>NUCLEOTIDE SEQUENCE</scope>
    <source>
        <strain evidence="1">JES_112</strain>
    </source>
</reference>
<gene>
    <name evidence="1" type="primary">GIN4</name>
    <name evidence="1" type="ORF">H2198_010027</name>
</gene>
<evidence type="ECO:0000313" key="1">
    <source>
        <dbReference type="EMBL" id="KAJ9650664.1"/>
    </source>
</evidence>
<feature type="non-terminal residue" evidence="1">
    <location>
        <position position="1"/>
    </location>
</feature>
<dbReference type="Proteomes" id="UP001172386">
    <property type="component" value="Unassembled WGS sequence"/>
</dbReference>
<keyword evidence="1" id="KW-0808">Transferase</keyword>
<accession>A0ACC2ZSR6</accession>
<sequence length="319" mass="36190">GPSDTVKLDRNLVGYDQRLLGGQFLEPILENHYRSPKKAAVVETKKWSWLGKKATASSEDLPPTPPRKDMLKEKHTRTYSGLSTTSSTEAQQEELTPEETIAKKRHWFQKMFGKRRRDHAHSVASDHKVVQDDMDDIEFMDSHFLRTPVPRGPTRRGHRHQSSMEGVAVSSANAQPEPSQNWFAKFLHLKPATSVFVLYASKACARKEIVKILREWRKFGIREVTVEKRPGGDVVRARVDAANYLRIRPVQFYANVYTVLERGKTAHLSVVKFTQERGAASSFHRVVDTLQSVLKENGLILTDIVKRKAILKSLKAAGL</sequence>
<organism evidence="1 2">
    <name type="scientific">Neophaeococcomyces mojaviensis</name>
    <dbReference type="NCBI Taxonomy" id="3383035"/>
    <lineage>
        <taxon>Eukaryota</taxon>
        <taxon>Fungi</taxon>
        <taxon>Dikarya</taxon>
        <taxon>Ascomycota</taxon>
        <taxon>Pezizomycotina</taxon>
        <taxon>Eurotiomycetes</taxon>
        <taxon>Chaetothyriomycetidae</taxon>
        <taxon>Chaetothyriales</taxon>
        <taxon>Chaetothyriales incertae sedis</taxon>
        <taxon>Neophaeococcomyces</taxon>
    </lineage>
</organism>
<dbReference type="EC" id="2.7.11.1" evidence="1"/>